<gene>
    <name evidence="1" type="ORF">S01H1_52012</name>
</gene>
<reference evidence="1" key="1">
    <citation type="journal article" date="2014" name="Front. Microbiol.">
        <title>High frequency of phylogenetically diverse reductive dehalogenase-homologous genes in deep subseafloor sedimentary metagenomes.</title>
        <authorList>
            <person name="Kawai M."/>
            <person name="Futagami T."/>
            <person name="Toyoda A."/>
            <person name="Takaki Y."/>
            <person name="Nishi S."/>
            <person name="Hori S."/>
            <person name="Arai W."/>
            <person name="Tsubouchi T."/>
            <person name="Morono Y."/>
            <person name="Uchiyama I."/>
            <person name="Ito T."/>
            <person name="Fujiyama A."/>
            <person name="Inagaki F."/>
            <person name="Takami H."/>
        </authorList>
    </citation>
    <scope>NUCLEOTIDE SEQUENCE</scope>
    <source>
        <strain evidence="1">Expedition CK06-06</strain>
    </source>
</reference>
<proteinExistence type="predicted"/>
<comment type="caution">
    <text evidence="1">The sequence shown here is derived from an EMBL/GenBank/DDBJ whole genome shotgun (WGS) entry which is preliminary data.</text>
</comment>
<protein>
    <submittedName>
        <fullName evidence="1">Uncharacterized protein</fullName>
    </submittedName>
</protein>
<sequence>MKFRAKTNSKNKFETNWDVIETYLSRFKPNTLLEVEIKKLEKKNSDPMRAYYYSQILPPLLEATGYERYEGEIVHNTLKGLFFENHKNKEWRTHKDERGLWRNVPHVFAKKSDIPISVKQQFIAFVERAGVKYGAEYDPK</sequence>
<name>X0XQK9_9ZZZZ</name>
<evidence type="ECO:0000313" key="1">
    <source>
        <dbReference type="EMBL" id="GAG27166.1"/>
    </source>
</evidence>
<accession>X0XQK9</accession>
<organism evidence="1">
    <name type="scientific">marine sediment metagenome</name>
    <dbReference type="NCBI Taxonomy" id="412755"/>
    <lineage>
        <taxon>unclassified sequences</taxon>
        <taxon>metagenomes</taxon>
        <taxon>ecological metagenomes</taxon>
    </lineage>
</organism>
<dbReference type="EMBL" id="BARS01033597">
    <property type="protein sequence ID" value="GAG27166.1"/>
    <property type="molecule type" value="Genomic_DNA"/>
</dbReference>
<dbReference type="AlphaFoldDB" id="X0XQK9"/>